<protein>
    <submittedName>
        <fullName evidence="1">Uncharacterized protein</fullName>
    </submittedName>
</protein>
<dbReference type="EMBL" id="UINC01017767">
    <property type="protein sequence ID" value="SVA74032.1"/>
    <property type="molecule type" value="Genomic_DNA"/>
</dbReference>
<accession>A0A381YBP3</accession>
<organism evidence="1">
    <name type="scientific">marine metagenome</name>
    <dbReference type="NCBI Taxonomy" id="408172"/>
    <lineage>
        <taxon>unclassified sequences</taxon>
        <taxon>metagenomes</taxon>
        <taxon>ecological metagenomes</taxon>
    </lineage>
</organism>
<feature type="non-terminal residue" evidence="1">
    <location>
        <position position="29"/>
    </location>
</feature>
<gene>
    <name evidence="1" type="ORF">METZ01_LOCUS126886</name>
</gene>
<name>A0A381YBP3_9ZZZZ</name>
<proteinExistence type="predicted"/>
<evidence type="ECO:0000313" key="1">
    <source>
        <dbReference type="EMBL" id="SVA74032.1"/>
    </source>
</evidence>
<sequence>MVNNKIDYIKNMICDIVISIINLLPFSKK</sequence>
<reference evidence="1" key="1">
    <citation type="submission" date="2018-05" db="EMBL/GenBank/DDBJ databases">
        <authorList>
            <person name="Lanie J.A."/>
            <person name="Ng W.-L."/>
            <person name="Kazmierczak K.M."/>
            <person name="Andrzejewski T.M."/>
            <person name="Davidsen T.M."/>
            <person name="Wayne K.J."/>
            <person name="Tettelin H."/>
            <person name="Glass J.I."/>
            <person name="Rusch D."/>
            <person name="Podicherti R."/>
            <person name="Tsui H.-C.T."/>
            <person name="Winkler M.E."/>
        </authorList>
    </citation>
    <scope>NUCLEOTIDE SEQUENCE</scope>
</reference>
<dbReference type="AlphaFoldDB" id="A0A381YBP3"/>